<feature type="domain" description="Major facilitator superfamily (MFS) profile" evidence="11">
    <location>
        <begin position="291"/>
        <end position="496"/>
    </location>
</feature>
<keyword evidence="13" id="KW-1185">Reference proteome</keyword>
<comment type="function">
    <text evidence="10">Vacuolar effluxer which mediate the efflux of amino acids resulting from autophagic degradation. The release of autophagic amino acids allows the maintenance of protein synthesis and viability during nitrogen starvation.</text>
</comment>
<sequence>MSYESVPGADSRVGFEQANRNIKGWYYYCFSSEPFIVSAVSTYVPLLLEQFARINGVKLHDHNAACEATDDKCVLPIFNGKWFIDTSSFALYTFSLSVFFQALLVVSVSGIVDKCYSISFKKRVLLVFGTIGAFSTWLVGTLKSDQYYTLAFLAVLGNCCYGVINVVGNSLLPVLVSCLEGTEDQAEVDIKTSVISGRGAFYGYFGALVVQISSLTLVRLSKNHDNLQIAILFVGIWWLIWQIPIAVLLQDVPFEAPQEASTFEWSNTGKYMTYGWKSLWESLKHAKLLKDVVIFLVGWFIISDSLTTINSTAILFAKTELKMTATNLIILSMLTMIMAMVGAVYIPRLLSEYLRLPLQRVLILIILWSSVIPLYGMSGFVFESIGLKHKFEMYFLAVWYGLSLGGLAAVSRSLFSLLVPRGKESTFFSLFNVTDKGSSIVGPLLIGLITDKTHNIRYAFYLLFFLLMASLPIFRELDVERGKRESRELSNMTTTI</sequence>
<evidence type="ECO:0000256" key="1">
    <source>
        <dbReference type="ARBA" id="ARBA00004128"/>
    </source>
</evidence>
<reference evidence="12 13" key="1">
    <citation type="submission" date="2016-03" db="EMBL/GenBank/DDBJ databases">
        <title>How can Kluyveromyces marxianus grow so fast - potential evolutionary course in Saccharomyces Complex revealed by comparative genomics.</title>
        <authorList>
            <person name="Mo W."/>
            <person name="Lu W."/>
            <person name="Yang X."/>
            <person name="Qi J."/>
            <person name="Lv H."/>
        </authorList>
    </citation>
    <scope>NUCLEOTIDE SEQUENCE [LARGE SCALE GENOMIC DNA]</scope>
    <source>
        <strain evidence="12 13">FIM1</strain>
    </source>
</reference>
<keyword evidence="5 10" id="KW-0812">Transmembrane</keyword>
<dbReference type="InterPro" id="IPR044738">
    <property type="entry name" value="Atg22"/>
</dbReference>
<feature type="transmembrane region" description="Helical" evidence="10">
    <location>
        <begin position="124"/>
        <end position="140"/>
    </location>
</feature>
<proteinExistence type="inferred from homology"/>
<evidence type="ECO:0000256" key="8">
    <source>
        <dbReference type="ARBA" id="ARBA00023006"/>
    </source>
</evidence>
<dbReference type="InterPro" id="IPR036259">
    <property type="entry name" value="MFS_trans_sf"/>
</dbReference>
<dbReference type="PANTHER" id="PTHR23519">
    <property type="entry name" value="AUTOPHAGY-RELATED PROTEIN 22"/>
    <property type="match status" value="1"/>
</dbReference>
<keyword evidence="4 10" id="KW-0926">Vacuole</keyword>
<keyword evidence="8 10" id="KW-0072">Autophagy</keyword>
<evidence type="ECO:0000256" key="9">
    <source>
        <dbReference type="ARBA" id="ARBA00023136"/>
    </source>
</evidence>
<feature type="transmembrane region" description="Helical" evidence="10">
    <location>
        <begin position="147"/>
        <end position="167"/>
    </location>
</feature>
<evidence type="ECO:0000256" key="3">
    <source>
        <dbReference type="ARBA" id="ARBA00022448"/>
    </source>
</evidence>
<dbReference type="Gene3D" id="1.20.1250.20">
    <property type="entry name" value="MFS general substrate transporter like domains"/>
    <property type="match status" value="1"/>
</dbReference>
<gene>
    <name evidence="12" type="primary">ATG22</name>
    <name evidence="12" type="ORF">FIM1_805</name>
</gene>
<dbReference type="PANTHER" id="PTHR23519:SF1">
    <property type="entry name" value="AUTOPHAGY-RELATED PROTEIN 22"/>
    <property type="match status" value="1"/>
</dbReference>
<feature type="transmembrane region" description="Helical" evidence="10">
    <location>
        <begin position="89"/>
        <end position="112"/>
    </location>
</feature>
<feature type="transmembrane region" description="Helical" evidence="10">
    <location>
        <begin position="201"/>
        <end position="218"/>
    </location>
</feature>
<feature type="transmembrane region" description="Helical" evidence="10">
    <location>
        <begin position="394"/>
        <end position="415"/>
    </location>
</feature>
<organism evidence="12 13">
    <name type="scientific">Kluyveromyces marxianus</name>
    <name type="common">Yeast</name>
    <name type="synonym">Candida kefyr</name>
    <dbReference type="NCBI Taxonomy" id="4911"/>
    <lineage>
        <taxon>Eukaryota</taxon>
        <taxon>Fungi</taxon>
        <taxon>Dikarya</taxon>
        <taxon>Ascomycota</taxon>
        <taxon>Saccharomycotina</taxon>
        <taxon>Saccharomycetes</taxon>
        <taxon>Saccharomycetales</taxon>
        <taxon>Saccharomycetaceae</taxon>
        <taxon>Kluyveromyces</taxon>
    </lineage>
</organism>
<feature type="transmembrane region" description="Helical" evidence="10">
    <location>
        <begin position="458"/>
        <end position="477"/>
    </location>
</feature>
<protein>
    <recommendedName>
        <fullName evidence="10">Autophagy-related protein</fullName>
    </recommendedName>
</protein>
<evidence type="ECO:0000313" key="12">
    <source>
        <dbReference type="EMBL" id="QGN14152.1"/>
    </source>
</evidence>
<comment type="subcellular location">
    <subcellularLocation>
        <location evidence="1 10">Vacuole membrane</location>
        <topology evidence="1 10">Multi-pass membrane protein</topology>
    </subcellularLocation>
</comment>
<dbReference type="Proteomes" id="UP000422736">
    <property type="component" value="Chromosome 1"/>
</dbReference>
<evidence type="ECO:0000256" key="5">
    <source>
        <dbReference type="ARBA" id="ARBA00022692"/>
    </source>
</evidence>
<feature type="transmembrane region" description="Helical" evidence="10">
    <location>
        <begin position="328"/>
        <end position="346"/>
    </location>
</feature>
<dbReference type="InterPro" id="IPR024671">
    <property type="entry name" value="Atg22-like"/>
</dbReference>
<evidence type="ECO:0000259" key="11">
    <source>
        <dbReference type="PROSITE" id="PS50850"/>
    </source>
</evidence>
<dbReference type="EMBL" id="CP015054">
    <property type="protein sequence ID" value="QGN14152.1"/>
    <property type="molecule type" value="Genomic_DNA"/>
</dbReference>
<keyword evidence="3 10" id="KW-0813">Transport</keyword>
<name>A0ABX6ESY7_KLUMA</name>
<comment type="similarity">
    <text evidence="2 10">Belongs to the ATG22 family.</text>
</comment>
<evidence type="ECO:0000256" key="10">
    <source>
        <dbReference type="RuleBase" id="RU363073"/>
    </source>
</evidence>
<feature type="transmembrane region" description="Helical" evidence="10">
    <location>
        <begin position="292"/>
        <end position="316"/>
    </location>
</feature>
<feature type="transmembrane region" description="Helical" evidence="10">
    <location>
        <begin position="230"/>
        <end position="249"/>
    </location>
</feature>
<accession>A0ABX6ESY7</accession>
<evidence type="ECO:0000256" key="7">
    <source>
        <dbReference type="ARBA" id="ARBA00022989"/>
    </source>
</evidence>
<dbReference type="Pfam" id="PF11700">
    <property type="entry name" value="ATG22"/>
    <property type="match status" value="1"/>
</dbReference>
<evidence type="ECO:0000256" key="2">
    <source>
        <dbReference type="ARBA" id="ARBA00006978"/>
    </source>
</evidence>
<keyword evidence="7 10" id="KW-1133">Transmembrane helix</keyword>
<evidence type="ECO:0000313" key="13">
    <source>
        <dbReference type="Proteomes" id="UP000422736"/>
    </source>
</evidence>
<evidence type="ECO:0000256" key="6">
    <source>
        <dbReference type="ARBA" id="ARBA00022970"/>
    </source>
</evidence>
<feature type="transmembrane region" description="Helical" evidence="10">
    <location>
        <begin position="358"/>
        <end position="382"/>
    </location>
</feature>
<dbReference type="InterPro" id="IPR020846">
    <property type="entry name" value="MFS_dom"/>
</dbReference>
<dbReference type="PROSITE" id="PS50850">
    <property type="entry name" value="MFS"/>
    <property type="match status" value="1"/>
</dbReference>
<dbReference type="CDD" id="cd17483">
    <property type="entry name" value="MFS_Atg22_like"/>
    <property type="match status" value="1"/>
</dbReference>
<dbReference type="SUPFAM" id="SSF103473">
    <property type="entry name" value="MFS general substrate transporter"/>
    <property type="match status" value="1"/>
</dbReference>
<evidence type="ECO:0000256" key="4">
    <source>
        <dbReference type="ARBA" id="ARBA00022554"/>
    </source>
</evidence>
<keyword evidence="6 10" id="KW-0029">Amino-acid transport</keyword>
<dbReference type="InterPro" id="IPR050495">
    <property type="entry name" value="ATG22/LtaA_families"/>
</dbReference>
<keyword evidence="9 10" id="KW-0472">Membrane</keyword>